<dbReference type="Proteomes" id="UP000032047">
    <property type="component" value="Unassembled WGS sequence"/>
</dbReference>
<comment type="caution">
    <text evidence="1">The sequence shown here is derived from an EMBL/GenBank/DDBJ whole genome shotgun (WGS) entry which is preliminary data.</text>
</comment>
<keyword evidence="2" id="KW-1185">Reference proteome</keyword>
<dbReference type="InterPro" id="IPR024488">
    <property type="entry name" value="DUF2777"/>
</dbReference>
<evidence type="ECO:0000313" key="2">
    <source>
        <dbReference type="Proteomes" id="UP000032047"/>
    </source>
</evidence>
<proteinExistence type="predicted"/>
<dbReference type="AlphaFoldDB" id="A0A0D0H173"/>
<sequence>MDRLSSLRTQKRAYVYGVVEQVNGEWVFFDEDDEAHEFTSLPEEVELFRFGQWVKGWLSEDGDIYVTERYTLKNGDRLRYIKPLSHAYEQWLSQLPDHAFFHFIHLMNEWNFSVYDCLYCYNYMLFAEKGVNFLMFDNSLDMCNVQHYFDDKQHRFELTLQTGKKIIGVQLDH</sequence>
<evidence type="ECO:0000313" key="1">
    <source>
        <dbReference type="EMBL" id="KIP21781.1"/>
    </source>
</evidence>
<dbReference type="Pfam" id="PF10949">
    <property type="entry name" value="DUF2777"/>
    <property type="match status" value="1"/>
</dbReference>
<dbReference type="EMBL" id="JXTG01000003">
    <property type="protein sequence ID" value="KIP21781.1"/>
    <property type="molecule type" value="Genomic_DNA"/>
</dbReference>
<evidence type="ECO:0008006" key="3">
    <source>
        <dbReference type="Google" id="ProtNLM"/>
    </source>
</evidence>
<reference evidence="1 2" key="1">
    <citation type="submission" date="2015-01" db="EMBL/GenBank/DDBJ databases">
        <title>Genome sequence of Anoxybacillus ayderensis strain AB04.</title>
        <authorList>
            <person name="Belduz A.O."/>
            <person name="Canakci S."/>
            <person name="Chan K.-G."/>
            <person name="Kahar U.M."/>
            <person name="Yaakob A.S."/>
            <person name="Chan C.S."/>
            <person name="Goh K.M."/>
        </authorList>
    </citation>
    <scope>NUCLEOTIDE SEQUENCE [LARGE SCALE GENOMIC DNA]</scope>
    <source>
        <strain evidence="1 2">AB04</strain>
    </source>
</reference>
<protein>
    <recommendedName>
        <fullName evidence="3">DUF2777 domain-containing protein</fullName>
    </recommendedName>
</protein>
<name>A0A0D0H173_9BACL</name>
<accession>A0A0D0H173</accession>
<gene>
    <name evidence="1" type="ORF">JV16_00981</name>
</gene>
<dbReference type="PATRIC" id="fig|265546.4.peg.1003"/>
<organism evidence="1 2">
    <name type="scientific">Anoxybacillus ayderensis</name>
    <dbReference type="NCBI Taxonomy" id="265546"/>
    <lineage>
        <taxon>Bacteria</taxon>
        <taxon>Bacillati</taxon>
        <taxon>Bacillota</taxon>
        <taxon>Bacilli</taxon>
        <taxon>Bacillales</taxon>
        <taxon>Anoxybacillaceae</taxon>
        <taxon>Anoxybacillus</taxon>
    </lineage>
</organism>